<evidence type="ECO:0000313" key="2">
    <source>
        <dbReference type="Proteomes" id="UP000826661"/>
    </source>
</evidence>
<organism evidence="1 2">
    <name type="scientific">Trichoderma simmonsii</name>
    <dbReference type="NCBI Taxonomy" id="1491479"/>
    <lineage>
        <taxon>Eukaryota</taxon>
        <taxon>Fungi</taxon>
        <taxon>Dikarya</taxon>
        <taxon>Ascomycota</taxon>
        <taxon>Pezizomycotina</taxon>
        <taxon>Sordariomycetes</taxon>
        <taxon>Hypocreomycetidae</taxon>
        <taxon>Hypocreales</taxon>
        <taxon>Hypocreaceae</taxon>
        <taxon>Trichoderma</taxon>
    </lineage>
</organism>
<accession>A0A8G0LNM8</accession>
<keyword evidence="2" id="KW-1185">Reference proteome</keyword>
<sequence>MIVLLGGPVAGEGESRAPGEHGRFFDTSYKQDMEFIKLPIILLQYLSVAILAGMEAETLIMHLYAAQEIYSNNVFELFVIQNEVPCKKGFQIRSCKTPKVQ</sequence>
<evidence type="ECO:0000313" key="1">
    <source>
        <dbReference type="EMBL" id="QYT05623.1"/>
    </source>
</evidence>
<dbReference type="EMBL" id="CP075870">
    <property type="protein sequence ID" value="QYT05623.1"/>
    <property type="molecule type" value="Genomic_DNA"/>
</dbReference>
<dbReference type="Proteomes" id="UP000826661">
    <property type="component" value="Chromosome VII"/>
</dbReference>
<protein>
    <submittedName>
        <fullName evidence="1">Uncharacterized protein</fullName>
    </submittedName>
</protein>
<proteinExistence type="predicted"/>
<dbReference type="AlphaFoldDB" id="A0A8G0LNM8"/>
<name>A0A8G0LNM8_9HYPO</name>
<gene>
    <name evidence="1" type="ORF">H0G86_012511</name>
</gene>
<reference evidence="1 2" key="1">
    <citation type="journal article" date="2021" name="BMC Genomics">
        <title>Telomere-to-telomere genome assembly of asparaginase-producing Trichoderma simmonsii.</title>
        <authorList>
            <person name="Chung D."/>
            <person name="Kwon Y.M."/>
            <person name="Yang Y."/>
        </authorList>
    </citation>
    <scope>NUCLEOTIDE SEQUENCE [LARGE SCALE GENOMIC DNA]</scope>
    <source>
        <strain evidence="1 2">GH-Sj1</strain>
    </source>
</reference>